<dbReference type="InterPro" id="IPR003749">
    <property type="entry name" value="ThiS/MoaD-like"/>
</dbReference>
<dbReference type="Pfam" id="PF02597">
    <property type="entry name" value="ThiS"/>
    <property type="match status" value="1"/>
</dbReference>
<dbReference type="RefSeq" id="WP_013875237.1">
    <property type="nucleotide sequence ID" value="NC_015656.1"/>
</dbReference>
<dbReference type="Gene3D" id="3.10.20.30">
    <property type="match status" value="1"/>
</dbReference>
<dbReference type="InterPro" id="IPR012675">
    <property type="entry name" value="Beta-grasp_dom_sf"/>
</dbReference>
<dbReference type="HOGENOM" id="CLU_114601_2_1_11"/>
<gene>
    <name evidence="1" type="ordered locus">FsymDg_4092</name>
</gene>
<evidence type="ECO:0000313" key="1">
    <source>
        <dbReference type="EMBL" id="AEH11363.1"/>
    </source>
</evidence>
<dbReference type="KEGG" id="fsy:FsymDg_4092"/>
<reference evidence="1 2" key="1">
    <citation type="submission" date="2011-05" db="EMBL/GenBank/DDBJ databases">
        <title>Complete sequence of chromosome of Frankia symbiont of Datisca glomerata.</title>
        <authorList>
            <consortium name="US DOE Joint Genome Institute"/>
            <person name="Lucas S."/>
            <person name="Han J."/>
            <person name="Lapidus A."/>
            <person name="Cheng J.-F."/>
            <person name="Goodwin L."/>
            <person name="Pitluck S."/>
            <person name="Peters L."/>
            <person name="Mikhailova N."/>
            <person name="Chertkov O."/>
            <person name="Teshima H."/>
            <person name="Han C."/>
            <person name="Tapia R."/>
            <person name="Land M."/>
            <person name="Hauser L."/>
            <person name="Kyrpides N."/>
            <person name="Ivanova N."/>
            <person name="Pagani I."/>
            <person name="Berry A."/>
            <person name="Pawlowski K."/>
            <person name="Persson T."/>
            <person name="Vanden Heuvel B."/>
            <person name="Benson D."/>
            <person name="Woyke T."/>
        </authorList>
    </citation>
    <scope>NUCLEOTIDE SEQUENCE [LARGE SCALE GENOMIC DNA]</scope>
    <source>
        <strain evidence="2">4085684</strain>
    </source>
</reference>
<organism evidence="1 2">
    <name type="scientific">Candidatus Protofrankia datiscae</name>
    <dbReference type="NCBI Taxonomy" id="2716812"/>
    <lineage>
        <taxon>Bacteria</taxon>
        <taxon>Bacillati</taxon>
        <taxon>Actinomycetota</taxon>
        <taxon>Actinomycetes</taxon>
        <taxon>Frankiales</taxon>
        <taxon>Frankiaceae</taxon>
        <taxon>Protofrankia</taxon>
    </lineage>
</organism>
<proteinExistence type="predicted"/>
<dbReference type="EMBL" id="CP002801">
    <property type="protein sequence ID" value="AEH11363.1"/>
    <property type="molecule type" value="Genomic_DNA"/>
</dbReference>
<dbReference type="eggNOG" id="COG1977">
    <property type="taxonomic scope" value="Bacteria"/>
</dbReference>
<accession>F8AWA1</accession>
<dbReference type="SUPFAM" id="SSF54285">
    <property type="entry name" value="MoaD/ThiS"/>
    <property type="match status" value="1"/>
</dbReference>
<sequence length="84" mass="8973">MARVTVRYWAAARHAAGVPEERQDAETLAHLLATVAKHHPGTLAELLTRCAFLVDDLPVGHRDHADVTLTDGAVVEVLPPFAGG</sequence>
<protein>
    <submittedName>
        <fullName evidence="1">ThiamineS protein</fullName>
    </submittedName>
</protein>
<dbReference type="InterPro" id="IPR016155">
    <property type="entry name" value="Mopterin_synth/thiamin_S_b"/>
</dbReference>
<name>F8AWA1_9ACTN</name>
<keyword evidence="2" id="KW-1185">Reference proteome</keyword>
<dbReference type="AlphaFoldDB" id="F8AWA1"/>
<dbReference type="STRING" id="656024.FsymDg_4092"/>
<evidence type="ECO:0000313" key="2">
    <source>
        <dbReference type="Proteomes" id="UP000001549"/>
    </source>
</evidence>
<dbReference type="Proteomes" id="UP000001549">
    <property type="component" value="Chromosome"/>
</dbReference>